<dbReference type="PROSITE" id="PS51841">
    <property type="entry name" value="LTD"/>
    <property type="match status" value="1"/>
</dbReference>
<comment type="caution">
    <text evidence="2">The sequence shown here is derived from an EMBL/GenBank/DDBJ whole genome shotgun (WGS) entry which is preliminary data.</text>
</comment>
<feature type="domain" description="LTD" evidence="1">
    <location>
        <begin position="1002"/>
        <end position="1143"/>
    </location>
</feature>
<dbReference type="PROSITE" id="PS51257">
    <property type="entry name" value="PROKAR_LIPOPROTEIN"/>
    <property type="match status" value="1"/>
</dbReference>
<dbReference type="InterPro" id="IPR001322">
    <property type="entry name" value="Lamin_tail_dom"/>
</dbReference>
<evidence type="ECO:0000259" key="1">
    <source>
        <dbReference type="PROSITE" id="PS51841"/>
    </source>
</evidence>
<evidence type="ECO:0000313" key="3">
    <source>
        <dbReference type="Proteomes" id="UP001177160"/>
    </source>
</evidence>
<dbReference type="Proteomes" id="UP001177160">
    <property type="component" value="Unassembled WGS sequence"/>
</dbReference>
<proteinExistence type="predicted"/>
<gene>
    <name evidence="2" type="ORF">N7548_01180</name>
</gene>
<dbReference type="InterPro" id="IPR046780">
    <property type="entry name" value="aBig_2"/>
</dbReference>
<reference evidence="2" key="1">
    <citation type="submission" date="2022-09" db="EMBL/GenBank/DDBJ databases">
        <title>Novel Mycoplasma species identified in domestic and wild animals.</title>
        <authorList>
            <person name="Volokhov D.V."/>
            <person name="Furtak V.A."/>
            <person name="Zagorodnyaya T.A."/>
        </authorList>
    </citation>
    <scope>NUCLEOTIDE SEQUENCE</scope>
    <source>
        <strain evidence="2">Oakley</strain>
    </source>
</reference>
<protein>
    <submittedName>
        <fullName evidence="2">Lamin tail domain-containing protein</fullName>
    </submittedName>
</protein>
<evidence type="ECO:0000313" key="2">
    <source>
        <dbReference type="EMBL" id="MCV2231439.1"/>
    </source>
</evidence>
<dbReference type="RefSeq" id="WP_263607556.1">
    <property type="nucleotide sequence ID" value="NZ_JAOVQM010000001.1"/>
</dbReference>
<dbReference type="EMBL" id="JAOVQM010000001">
    <property type="protein sequence ID" value="MCV2231439.1"/>
    <property type="molecule type" value="Genomic_DNA"/>
</dbReference>
<keyword evidence="3" id="KW-1185">Reference proteome</keyword>
<name>A0ABT2Y3Y3_9MOLU</name>
<accession>A0ABT2Y3Y3</accession>
<dbReference type="Pfam" id="PF20578">
    <property type="entry name" value="aBig_2"/>
    <property type="match status" value="6"/>
</dbReference>
<organism evidence="2 3">
    <name type="scientific">Paracholeplasma manati</name>
    <dbReference type="NCBI Taxonomy" id="591373"/>
    <lineage>
        <taxon>Bacteria</taxon>
        <taxon>Bacillati</taxon>
        <taxon>Mycoplasmatota</taxon>
        <taxon>Mollicutes</taxon>
        <taxon>Acholeplasmatales</taxon>
        <taxon>Acholeplasmataceae</taxon>
        <taxon>Paracholeplasma</taxon>
    </lineage>
</organism>
<sequence>MSTKRFSFTKGIVALVLTLVAILGLVACETPAANPDKEAVEAALDQVALVYGQGDTASSVTRDITFPTALGEITISWVSSNAAVISNDGSVVRPNADTVVTVTATLTLREVTETKVFQITVKAAEAAATPEEALAALQIFSSSLVYNETTGRYTTTSDLFLPTRSMKLDIVWTSPNPSVINTAGKVVRPAWGQSDQTVILVASVGDATREFIITVPAINVKPNNIAVAEAKDALLLAGIGNGVAADLVLPTTVGSDGVTVTWSSNNPEVISNAGVVTRQPENVTVILTATLTKGTVSDTKEFEVVVLSFAPFTEVASLQAALDLSIVNRALETPVDTYAKVLGVTVVGVSGDGYMIYDGASLLYVYTGGTPAASIKVGDVYDITGFVDYYFGSWQFNGTKSAEMPTILKASTEAASVLTAQTLPGTITQYIATLPQTFTQTAPFPYAYLQLEGKVRVQGTGNYDVFVVDFDYAGSGINSAANSPFTPDALMVYYKSNIDALRGLDGLKVRMNVFLYSYRTDRTIFTFIFTGVTEDIEILPMTDQESVDAAAIQAGAALPAIQETAATLTLPTDLLGTTIVWTSSDNALINPTTGVVTPVEGSQTAVTLTATITKGEASKVQNYVVKVGQIPLSTVAQVVAADVNSTVYRVQGTVTASEYYRTYFIQQGDAGIAIYTSNATLLATLKANVGKDVEVIGTRAVFSGMRQMAPSEIKALNTTGTVTAVNADAVALNATDMLPYQGRLVTLTQLKVVALPAQSYGNVVVVLEQVATGKRIDMKWDSRVALSTAQAALLASLTVGKEVSVTNVLAWNNNPYFYFTDSTIVTEVALTDATKVAGDKVALMLPAEVKSNQTLTLPATGANGSAITWATDNAAVISEAGVVTLPVSGQVTVKLTATVTLGTVTETREFNIVVGLSDQDLVDADAAALVVAAAHTTATTITLPATGANGAAIVWTSSDNALIDPATGAVVMPVSGQVVVTLTATLSLNAATKVVTFEVTLGTNSEPQQYATDLFISEYIEGSSNNKAIEIYNGTGAAVDLSAYRLDLYSNGATTASTTNTITLSGTLAHGDVVVVYNSGAVAGISSVGDFTSTVTFFNGDDAVVLVKNDVIIDVFGVIGNDPGTSWTIGDDATATADNTVVRVGTVMGPTTTWNPAEWMVYPVDTFTYLGSHTMGQPA</sequence>
<dbReference type="Pfam" id="PF00932">
    <property type="entry name" value="LTD"/>
    <property type="match status" value="1"/>
</dbReference>